<evidence type="ECO:0000313" key="3">
    <source>
        <dbReference type="Proteomes" id="UP000248168"/>
    </source>
</evidence>
<keyword evidence="3" id="KW-1185">Reference proteome</keyword>
<evidence type="ECO:0000313" key="2">
    <source>
        <dbReference type="EMBL" id="SPP63735.1"/>
    </source>
</evidence>
<dbReference type="Proteomes" id="UP000248168">
    <property type="component" value="Unassembled WGS sequence"/>
</dbReference>
<keyword evidence="1" id="KW-0472">Membrane</keyword>
<reference evidence="3" key="1">
    <citation type="submission" date="2018-04" db="EMBL/GenBank/DDBJ databases">
        <authorList>
            <person name="Lucker S."/>
            <person name="Sakoula D."/>
        </authorList>
    </citation>
    <scope>NUCLEOTIDE SEQUENCE [LARGE SCALE GENOMIC DNA]</scope>
</reference>
<dbReference type="RefSeq" id="WP_121988220.1">
    <property type="nucleotide sequence ID" value="NZ_OUNR01000001.1"/>
</dbReference>
<name>A0A330L1V5_9BACT</name>
<dbReference type="OrthoDB" id="9830558at2"/>
<evidence type="ECO:0000256" key="1">
    <source>
        <dbReference type="SAM" id="Phobius"/>
    </source>
</evidence>
<dbReference type="AlphaFoldDB" id="A0A330L1V5"/>
<organism evidence="2 3">
    <name type="scientific">Nitrospira lenta</name>
    <dbReference type="NCBI Taxonomy" id="1436998"/>
    <lineage>
        <taxon>Bacteria</taxon>
        <taxon>Pseudomonadati</taxon>
        <taxon>Nitrospirota</taxon>
        <taxon>Nitrospiria</taxon>
        <taxon>Nitrospirales</taxon>
        <taxon>Nitrospiraceae</taxon>
        <taxon>Nitrospira</taxon>
    </lineage>
</organism>
<dbReference type="EMBL" id="OUNR01000001">
    <property type="protein sequence ID" value="SPP63735.1"/>
    <property type="molecule type" value="Genomic_DNA"/>
</dbReference>
<accession>A0A330L1V5</accession>
<keyword evidence="1" id="KW-1133">Transmembrane helix</keyword>
<feature type="transmembrane region" description="Helical" evidence="1">
    <location>
        <begin position="12"/>
        <end position="35"/>
    </location>
</feature>
<sequence>MSGRSVKTVGMVVAGITAVMYVGLVCLVATCSLVLPVSAGAGGHAPHHSHETAHSPLCAWACQATPETGLVASAPADVVESVVRVPVVAPAQRVLVSSQSFLHSRAPPVLPLG</sequence>
<dbReference type="InParanoid" id="A0A330L1V5"/>
<proteinExistence type="predicted"/>
<keyword evidence="1" id="KW-0812">Transmembrane</keyword>
<protein>
    <submittedName>
        <fullName evidence="2">Uncharacterized protein</fullName>
    </submittedName>
</protein>
<gene>
    <name evidence="2" type="ORF">NITLEN_10821</name>
</gene>